<sequence>MNINMKYYIVTIGSIFLALGIGIIVGFNLNYDQELSKQQSEVLSQFEEKFDSLNEEKSDLNKQIDSLNEKYDKLKTYVSQNYNLLIADALTNKNTGIILTNEKNDYSEELESTIKEANGNLAFNIVIKDTIENSEKLKEAAEATGIEIKSSQDCINYIIDSLNGETANSDLEKLAKLDLIEIKSLNKDYASYDSVVLVGENEDENMKNSFEVKEKNIISKLKSEKKYLVAVQREESTSEFIKLCSDLNISTIDNIDSEVGKISLTMLVKDESKVGNYGVGENTTDLMPFSK</sequence>
<dbReference type="Pfam" id="PF11382">
    <property type="entry name" value="MctB"/>
    <property type="match status" value="1"/>
</dbReference>
<name>A0A6N2ZCJ9_9FIRM</name>
<keyword evidence="2" id="KW-0472">Membrane</keyword>
<keyword evidence="2" id="KW-0812">Transmembrane</keyword>
<proteinExistence type="predicted"/>
<organism evidence="3">
    <name type="scientific">Intestinibacter bartlettii</name>
    <dbReference type="NCBI Taxonomy" id="261299"/>
    <lineage>
        <taxon>Bacteria</taxon>
        <taxon>Bacillati</taxon>
        <taxon>Bacillota</taxon>
        <taxon>Clostridia</taxon>
        <taxon>Peptostreptococcales</taxon>
        <taxon>Peptostreptococcaceae</taxon>
        <taxon>Intestinibacter</taxon>
    </lineage>
</organism>
<feature type="coiled-coil region" evidence="1">
    <location>
        <begin position="36"/>
        <end position="77"/>
    </location>
</feature>
<dbReference type="GO" id="GO:0055070">
    <property type="term" value="P:copper ion homeostasis"/>
    <property type="evidence" value="ECO:0007669"/>
    <property type="project" value="InterPro"/>
</dbReference>
<keyword evidence="2" id="KW-1133">Transmembrane helix</keyword>
<dbReference type="RefSeq" id="WP_156530634.1">
    <property type="nucleotide sequence ID" value="NZ_CACRUE010000012.1"/>
</dbReference>
<evidence type="ECO:0000256" key="1">
    <source>
        <dbReference type="SAM" id="Coils"/>
    </source>
</evidence>
<evidence type="ECO:0000256" key="2">
    <source>
        <dbReference type="SAM" id="Phobius"/>
    </source>
</evidence>
<protein>
    <recommendedName>
        <fullName evidence="4">Copper transporter MctB</fullName>
    </recommendedName>
</protein>
<reference evidence="3" key="1">
    <citation type="submission" date="2019-11" db="EMBL/GenBank/DDBJ databases">
        <authorList>
            <person name="Feng L."/>
        </authorList>
    </citation>
    <scope>NUCLEOTIDE SEQUENCE</scope>
    <source>
        <strain evidence="3">IbartlettiiLFYP30</strain>
    </source>
</reference>
<gene>
    <name evidence="3" type="ORF">IBLFYP30_00047</name>
</gene>
<dbReference type="EMBL" id="CACRUE010000012">
    <property type="protein sequence ID" value="VYT77385.1"/>
    <property type="molecule type" value="Genomic_DNA"/>
</dbReference>
<evidence type="ECO:0008006" key="4">
    <source>
        <dbReference type="Google" id="ProtNLM"/>
    </source>
</evidence>
<dbReference type="InterPro" id="IPR021522">
    <property type="entry name" value="MctB"/>
</dbReference>
<keyword evidence="1" id="KW-0175">Coiled coil</keyword>
<feature type="transmembrane region" description="Helical" evidence="2">
    <location>
        <begin position="7"/>
        <end position="29"/>
    </location>
</feature>
<accession>A0A6N2ZCJ9</accession>
<dbReference type="GO" id="GO:0016020">
    <property type="term" value="C:membrane"/>
    <property type="evidence" value="ECO:0007669"/>
    <property type="project" value="InterPro"/>
</dbReference>
<dbReference type="AlphaFoldDB" id="A0A6N2ZCJ9"/>
<evidence type="ECO:0000313" key="3">
    <source>
        <dbReference type="EMBL" id="VYT77385.1"/>
    </source>
</evidence>